<evidence type="ECO:0000256" key="1">
    <source>
        <dbReference type="ARBA" id="ARBA00022737"/>
    </source>
</evidence>
<protein>
    <submittedName>
        <fullName evidence="6">Uncharacterized protein</fullName>
    </submittedName>
</protein>
<accession>A0A0G4J2P3</accession>
<dbReference type="EMBL" id="OVEO01000018">
    <property type="protein sequence ID" value="SPR01662.1"/>
    <property type="molecule type" value="Genomic_DNA"/>
</dbReference>
<dbReference type="PANTHER" id="PTHR24198">
    <property type="entry name" value="ANKYRIN REPEAT AND PROTEIN KINASE DOMAIN-CONTAINING PROTEIN"/>
    <property type="match status" value="1"/>
</dbReference>
<gene>
    <name evidence="6" type="ORF">PBRA_008767</name>
    <name evidence="7" type="ORF">PLBR_LOCUS8877</name>
</gene>
<evidence type="ECO:0000313" key="7">
    <source>
        <dbReference type="EMBL" id="SPR01662.1"/>
    </source>
</evidence>
<dbReference type="PROSITE" id="PS50088">
    <property type="entry name" value="ANK_REPEAT"/>
    <property type="match status" value="2"/>
</dbReference>
<dbReference type="Pfam" id="PF12796">
    <property type="entry name" value="Ank_2"/>
    <property type="match status" value="2"/>
</dbReference>
<keyword evidence="1" id="KW-0677">Repeat</keyword>
<geneLocation type="mitochondrion" evidence="7"/>
<sequence length="483" mass="52512">MSAGTSTRSSAVSPIMFLVAVLCTGVTDAVLQDIPCDGVSVVTDETASAVADSEVGTLYQYGENASEISSEDAFEDVPYHGAPWAGRHRRLGRTNAQSNGARSKVPPFDKGQPLRHATHDRDRIHGFLSENAPSFDRFLASLNAEPCDNRRKKKIVKRVRDIVNGRGGDVVLVNDVSYDRWTLEGRPSAAVNFLQYAILSGKAAIVELLANVPGIAINVLHYEWRVTPLIMAIQKKSVDLVKVLLDVPEIDVNVRAGHFKRTALHFAVEYRCVPIAALLVQAPGVDVNARDVEDQTPLDLAVVRNTTDMVAFLMKVTALNANCDVGWASLLHLASRLGYHGIVEMLLKVPGINVNAPDCIQQTPLHNAVVKGHRSVIELLLNAPGVDVNARDKHGDTPLHDAVRGRHPSVIELLLNAPGIKICAQNRCKKTARQMASKRGSSAIVKALDDARQARRGRRFRSFVRRVQGVLSCSAMADASNGH</sequence>
<evidence type="ECO:0000256" key="5">
    <source>
        <dbReference type="SAM" id="SignalP"/>
    </source>
</evidence>
<dbReference type="PROSITE" id="PS50297">
    <property type="entry name" value="ANK_REP_REGION"/>
    <property type="match status" value="2"/>
</dbReference>
<dbReference type="Proteomes" id="UP000290189">
    <property type="component" value="Unassembled WGS sequence"/>
</dbReference>
<evidence type="ECO:0000313" key="8">
    <source>
        <dbReference type="Proteomes" id="UP000039324"/>
    </source>
</evidence>
<dbReference type="SMART" id="SM00248">
    <property type="entry name" value="ANK"/>
    <property type="match status" value="7"/>
</dbReference>
<reference evidence="7 9" key="2">
    <citation type="submission" date="2018-03" db="EMBL/GenBank/DDBJ databases">
        <authorList>
            <person name="Fogelqvist J."/>
        </authorList>
    </citation>
    <scope>NUCLEOTIDE SEQUENCE [LARGE SCALE GENOMIC DNA]</scope>
</reference>
<reference evidence="6 8" key="1">
    <citation type="submission" date="2015-02" db="EMBL/GenBank/DDBJ databases">
        <authorList>
            <person name="Chooi Y.-H."/>
        </authorList>
    </citation>
    <scope>NUCLEOTIDE SEQUENCE [LARGE SCALE GENOMIC DNA]</scope>
    <source>
        <strain evidence="6">E3</strain>
    </source>
</reference>
<evidence type="ECO:0000256" key="3">
    <source>
        <dbReference type="PROSITE-ProRule" id="PRU00023"/>
    </source>
</evidence>
<dbReference type="STRING" id="37360.A0A0G4J2P3"/>
<evidence type="ECO:0000256" key="2">
    <source>
        <dbReference type="ARBA" id="ARBA00023043"/>
    </source>
</evidence>
<dbReference type="SUPFAM" id="SSF48403">
    <property type="entry name" value="Ankyrin repeat"/>
    <property type="match status" value="1"/>
</dbReference>
<dbReference type="InterPro" id="IPR036770">
    <property type="entry name" value="Ankyrin_rpt-contain_sf"/>
</dbReference>
<evidence type="ECO:0000256" key="4">
    <source>
        <dbReference type="SAM" id="MobiDB-lite"/>
    </source>
</evidence>
<keyword evidence="8" id="KW-1185">Reference proteome</keyword>
<feature type="signal peptide" evidence="5">
    <location>
        <begin position="1"/>
        <end position="29"/>
    </location>
</feature>
<organism evidence="6 8">
    <name type="scientific">Plasmodiophora brassicae</name>
    <name type="common">Clubroot disease agent</name>
    <dbReference type="NCBI Taxonomy" id="37360"/>
    <lineage>
        <taxon>Eukaryota</taxon>
        <taxon>Sar</taxon>
        <taxon>Rhizaria</taxon>
        <taxon>Endomyxa</taxon>
        <taxon>Phytomyxea</taxon>
        <taxon>Plasmodiophorida</taxon>
        <taxon>Plasmodiophoridae</taxon>
        <taxon>Plasmodiophora</taxon>
    </lineage>
</organism>
<keyword evidence="7" id="KW-0496">Mitochondrion</keyword>
<keyword evidence="5" id="KW-0732">Signal</keyword>
<name>A0A0G4J2P3_PLABS</name>
<dbReference type="PANTHER" id="PTHR24198:SF165">
    <property type="entry name" value="ANKYRIN REPEAT-CONTAINING PROTEIN-RELATED"/>
    <property type="match status" value="1"/>
</dbReference>
<dbReference type="Proteomes" id="UP000039324">
    <property type="component" value="Unassembled WGS sequence"/>
</dbReference>
<evidence type="ECO:0000313" key="9">
    <source>
        <dbReference type="Proteomes" id="UP000290189"/>
    </source>
</evidence>
<feature type="repeat" description="ANK" evidence="3">
    <location>
        <begin position="360"/>
        <end position="393"/>
    </location>
</feature>
<feature type="chain" id="PRO_5035990831" evidence="5">
    <location>
        <begin position="30"/>
        <end position="483"/>
    </location>
</feature>
<dbReference type="InterPro" id="IPR002110">
    <property type="entry name" value="Ankyrin_rpt"/>
</dbReference>
<proteinExistence type="predicted"/>
<keyword evidence="2 3" id="KW-0040">ANK repeat</keyword>
<dbReference type="AlphaFoldDB" id="A0A0G4J2P3"/>
<dbReference type="Gene3D" id="1.25.40.20">
    <property type="entry name" value="Ankyrin repeat-containing domain"/>
    <property type="match status" value="2"/>
</dbReference>
<dbReference type="EMBL" id="CDSF01000119">
    <property type="protein sequence ID" value="CEP01825.1"/>
    <property type="molecule type" value="Genomic_DNA"/>
</dbReference>
<evidence type="ECO:0000313" key="6">
    <source>
        <dbReference type="EMBL" id="CEP01825.1"/>
    </source>
</evidence>
<feature type="region of interest" description="Disordered" evidence="4">
    <location>
        <begin position="95"/>
        <end position="115"/>
    </location>
</feature>
<dbReference type="OrthoDB" id="341259at2759"/>
<feature type="repeat" description="ANK" evidence="3">
    <location>
        <begin position="394"/>
        <end position="416"/>
    </location>
</feature>